<evidence type="ECO:0000313" key="3">
    <source>
        <dbReference type="EMBL" id="CAA6807291.1"/>
    </source>
</evidence>
<dbReference type="Pfam" id="PF00581">
    <property type="entry name" value="Rhodanese"/>
    <property type="match status" value="1"/>
</dbReference>
<dbReference type="SMART" id="SM00450">
    <property type="entry name" value="RHOD"/>
    <property type="match status" value="1"/>
</dbReference>
<feature type="signal peptide" evidence="1">
    <location>
        <begin position="1"/>
        <end position="23"/>
    </location>
</feature>
<evidence type="ECO:0000256" key="1">
    <source>
        <dbReference type="SAM" id="SignalP"/>
    </source>
</evidence>
<dbReference type="InterPro" id="IPR036873">
    <property type="entry name" value="Rhodanese-like_dom_sf"/>
</dbReference>
<accession>A0A6S6SXN7</accession>
<dbReference type="Gene3D" id="3.40.250.10">
    <property type="entry name" value="Rhodanese-like domain"/>
    <property type="match status" value="1"/>
</dbReference>
<dbReference type="SUPFAM" id="SSF52821">
    <property type="entry name" value="Rhodanese/Cell cycle control phosphatase"/>
    <property type="match status" value="1"/>
</dbReference>
<evidence type="ECO:0000259" key="2">
    <source>
        <dbReference type="PROSITE" id="PS50206"/>
    </source>
</evidence>
<dbReference type="InterPro" id="IPR001763">
    <property type="entry name" value="Rhodanese-like_dom"/>
</dbReference>
<gene>
    <name evidence="3" type="ORF">HELGO_WM38210</name>
</gene>
<name>A0A6S6SXN7_9BACT</name>
<dbReference type="AlphaFoldDB" id="A0A6S6SXN7"/>
<dbReference type="CDD" id="cd00158">
    <property type="entry name" value="RHOD"/>
    <property type="match status" value="1"/>
</dbReference>
<feature type="domain" description="Rhodanese" evidence="2">
    <location>
        <begin position="31"/>
        <end position="132"/>
    </location>
</feature>
<dbReference type="EMBL" id="CACVAR010000164">
    <property type="protein sequence ID" value="CAA6807291.1"/>
    <property type="molecule type" value="Genomic_DNA"/>
</dbReference>
<feature type="chain" id="PRO_5028219544" evidence="1">
    <location>
        <begin position="24"/>
        <end position="132"/>
    </location>
</feature>
<protein>
    <submittedName>
        <fullName evidence="3">Rhodanese family protein</fullName>
    </submittedName>
</protein>
<sequence length="132" mass="14620">MKKMLLVTALLTMSLLAEFKSIAAYEFKELQKDGVPIIDIRTQGEWDDIGIIEGSHKVTFFNEQGQPLLADFFFTLGTLVKDKSAPFIIYCAHASRTSVLGEGLLSMGFTNVYELQGGIENGWIKAGEKVVK</sequence>
<reference evidence="3" key="1">
    <citation type="submission" date="2020-01" db="EMBL/GenBank/DDBJ databases">
        <authorList>
            <person name="Meier V. D."/>
            <person name="Meier V D."/>
        </authorList>
    </citation>
    <scope>NUCLEOTIDE SEQUENCE</scope>
    <source>
        <strain evidence="3">HLG_WM_MAG_03</strain>
    </source>
</reference>
<organism evidence="3">
    <name type="scientific">uncultured Sulfurovum sp</name>
    <dbReference type="NCBI Taxonomy" id="269237"/>
    <lineage>
        <taxon>Bacteria</taxon>
        <taxon>Pseudomonadati</taxon>
        <taxon>Campylobacterota</taxon>
        <taxon>Epsilonproteobacteria</taxon>
        <taxon>Campylobacterales</taxon>
        <taxon>Sulfurovaceae</taxon>
        <taxon>Sulfurovum</taxon>
        <taxon>environmental samples</taxon>
    </lineage>
</organism>
<keyword evidence="1" id="KW-0732">Signal</keyword>
<dbReference type="PROSITE" id="PS50206">
    <property type="entry name" value="RHODANESE_3"/>
    <property type="match status" value="1"/>
</dbReference>
<proteinExistence type="predicted"/>